<reference evidence="1 2" key="1">
    <citation type="submission" date="2018-05" db="EMBL/GenBank/DDBJ databases">
        <title>Genomic diversity of pathogens causing Blackleg of Potato in Pakistan.</title>
        <authorList>
            <person name="Sarfraz S."/>
            <person name="Riaz K."/>
            <person name="Oulghazi S."/>
            <person name="Cigna J."/>
            <person name="Sahi S.T."/>
            <person name="Khan S.H."/>
            <person name="Hameed A."/>
            <person name="Faure D."/>
        </authorList>
    </citation>
    <scope>NUCLEOTIDE SEQUENCE [LARGE SCALE GENOMIC DNA]</scope>
    <source>
        <strain evidence="1 2">SS70</strain>
    </source>
</reference>
<name>A0AAX1C068_9GAMM</name>
<protein>
    <submittedName>
        <fullName evidence="1">Uncharacterized protein</fullName>
    </submittedName>
</protein>
<accession>A0AAX1C068</accession>
<sequence length="90" mass="9759">MGVSGALLGGNQQSVQGRSARIRYIEREGGIAKEERAMPTTDAADTASFEERGGEDRHQFRFIVSPEEADFLDTPQRAIACGIFICLAAI</sequence>
<dbReference type="Proteomes" id="UP000245055">
    <property type="component" value="Unassembled WGS sequence"/>
</dbReference>
<proteinExistence type="predicted"/>
<organism evidence="1 2">
    <name type="scientific">Dickeya dianthicola</name>
    <dbReference type="NCBI Taxonomy" id="204039"/>
    <lineage>
        <taxon>Bacteria</taxon>
        <taxon>Pseudomonadati</taxon>
        <taxon>Pseudomonadota</taxon>
        <taxon>Gammaproteobacteria</taxon>
        <taxon>Enterobacterales</taxon>
        <taxon>Pectobacteriaceae</taxon>
        <taxon>Dickeya</taxon>
    </lineage>
</organism>
<gene>
    <name evidence="1" type="ORF">DF213_21820</name>
</gene>
<dbReference type="AlphaFoldDB" id="A0AAX1C068"/>
<evidence type="ECO:0000313" key="2">
    <source>
        <dbReference type="Proteomes" id="UP000245055"/>
    </source>
</evidence>
<evidence type="ECO:0000313" key="1">
    <source>
        <dbReference type="EMBL" id="PWD68482.1"/>
    </source>
</evidence>
<dbReference type="EMBL" id="QESZ01000053">
    <property type="protein sequence ID" value="PWD68482.1"/>
    <property type="molecule type" value="Genomic_DNA"/>
</dbReference>
<comment type="caution">
    <text evidence="1">The sequence shown here is derived from an EMBL/GenBank/DDBJ whole genome shotgun (WGS) entry which is preliminary data.</text>
</comment>